<dbReference type="KEGG" id="amr:AM1_4631"/>
<dbReference type="AlphaFoldDB" id="B0C0B3"/>
<evidence type="ECO:0000313" key="1">
    <source>
        <dbReference type="EMBL" id="ABW29605.1"/>
    </source>
</evidence>
<dbReference type="STRING" id="329726.AM1_4631"/>
<dbReference type="Proteomes" id="UP000000268">
    <property type="component" value="Chromosome"/>
</dbReference>
<gene>
    <name evidence="1" type="ordered locus">AM1_4631</name>
</gene>
<reference evidence="1 2" key="1">
    <citation type="journal article" date="2008" name="Proc. Natl. Acad. Sci. U.S.A.">
        <title>Niche adaptation and genome expansion in the chlorophyll d-producing cyanobacterium Acaryochloris marina.</title>
        <authorList>
            <person name="Swingley W.D."/>
            <person name="Chen M."/>
            <person name="Cheung P.C."/>
            <person name="Conrad A.L."/>
            <person name="Dejesa L.C."/>
            <person name="Hao J."/>
            <person name="Honchak B.M."/>
            <person name="Karbach L.E."/>
            <person name="Kurdoglu A."/>
            <person name="Lahiri S."/>
            <person name="Mastrian S.D."/>
            <person name="Miyashita H."/>
            <person name="Page L."/>
            <person name="Ramakrishna P."/>
            <person name="Satoh S."/>
            <person name="Sattley W.M."/>
            <person name="Shimada Y."/>
            <person name="Taylor H.L."/>
            <person name="Tomo T."/>
            <person name="Tsuchiya T."/>
            <person name="Wang Z.T."/>
            <person name="Raymond J."/>
            <person name="Mimuro M."/>
            <person name="Blankenship R.E."/>
            <person name="Touchman J.W."/>
        </authorList>
    </citation>
    <scope>NUCLEOTIDE SEQUENCE [LARGE SCALE GENOMIC DNA]</scope>
    <source>
        <strain evidence="2">MBIC 11017</strain>
    </source>
</reference>
<dbReference type="HOGENOM" id="CLU_3075594_0_0_3"/>
<dbReference type="EMBL" id="CP000828">
    <property type="protein sequence ID" value="ABW29605.1"/>
    <property type="molecule type" value="Genomic_DNA"/>
</dbReference>
<sequence>MLRFCATTAFQYKVLKLLRCTIYMHRLRFILGDGVTKVVHWFIAKAANTPVE</sequence>
<evidence type="ECO:0000313" key="2">
    <source>
        <dbReference type="Proteomes" id="UP000000268"/>
    </source>
</evidence>
<organism evidence="1 2">
    <name type="scientific">Acaryochloris marina (strain MBIC 11017)</name>
    <dbReference type="NCBI Taxonomy" id="329726"/>
    <lineage>
        <taxon>Bacteria</taxon>
        <taxon>Bacillati</taxon>
        <taxon>Cyanobacteriota</taxon>
        <taxon>Cyanophyceae</taxon>
        <taxon>Acaryochloridales</taxon>
        <taxon>Acaryochloridaceae</taxon>
        <taxon>Acaryochloris</taxon>
    </lineage>
</organism>
<protein>
    <submittedName>
        <fullName evidence="1">Uncharacterized protein</fullName>
    </submittedName>
</protein>
<proteinExistence type="predicted"/>
<keyword evidence="2" id="KW-1185">Reference proteome</keyword>
<accession>B0C0B3</accession>
<name>B0C0B3_ACAM1</name>